<dbReference type="InterPro" id="IPR035923">
    <property type="entry name" value="TT1751-like_sf"/>
</dbReference>
<keyword evidence="3" id="KW-1185">Reference proteome</keyword>
<dbReference type="RefSeq" id="WP_130447654.1">
    <property type="nucleotide sequence ID" value="NZ_SHKR01000015.1"/>
</dbReference>
<protein>
    <submittedName>
        <fullName evidence="2">Uncharacterized protein (DUF302 family)</fullName>
    </submittedName>
</protein>
<dbReference type="PANTHER" id="PTHR38342">
    <property type="entry name" value="SLR5037 PROTEIN"/>
    <property type="match status" value="1"/>
</dbReference>
<proteinExistence type="predicted"/>
<feature type="domain" description="DUF302" evidence="1">
    <location>
        <begin position="41"/>
        <end position="102"/>
    </location>
</feature>
<evidence type="ECO:0000259" key="1">
    <source>
        <dbReference type="Pfam" id="PF03625"/>
    </source>
</evidence>
<dbReference type="CDD" id="cd14797">
    <property type="entry name" value="DUF302"/>
    <property type="match status" value="1"/>
</dbReference>
<name>A0A4Q7WNV1_9ACTN</name>
<dbReference type="InterPro" id="IPR005180">
    <property type="entry name" value="DUF302"/>
</dbReference>
<dbReference type="AlphaFoldDB" id="A0A4Q7WNV1"/>
<evidence type="ECO:0000313" key="3">
    <source>
        <dbReference type="Proteomes" id="UP000292027"/>
    </source>
</evidence>
<organism evidence="2 3">
    <name type="scientific">Kribbella rubisoli</name>
    <dbReference type="NCBI Taxonomy" id="3075929"/>
    <lineage>
        <taxon>Bacteria</taxon>
        <taxon>Bacillati</taxon>
        <taxon>Actinomycetota</taxon>
        <taxon>Actinomycetes</taxon>
        <taxon>Propionibacteriales</taxon>
        <taxon>Kribbellaceae</taxon>
        <taxon>Kribbella</taxon>
    </lineage>
</organism>
<dbReference type="SUPFAM" id="SSF103247">
    <property type="entry name" value="TT1751-like"/>
    <property type="match status" value="1"/>
</dbReference>
<dbReference type="EMBL" id="SHKR01000015">
    <property type="protein sequence ID" value="RZU11175.1"/>
    <property type="molecule type" value="Genomic_DNA"/>
</dbReference>
<dbReference type="Gene3D" id="3.30.310.70">
    <property type="entry name" value="TT1751-like domain"/>
    <property type="match status" value="1"/>
</dbReference>
<accession>A0A4Q7WNV1</accession>
<dbReference type="PANTHER" id="PTHR38342:SF2">
    <property type="entry name" value="INNER MEMBRANE OR EXPORTED"/>
    <property type="match status" value="1"/>
</dbReference>
<dbReference type="Proteomes" id="UP000292027">
    <property type="component" value="Unassembled WGS sequence"/>
</dbReference>
<reference evidence="2 3" key="1">
    <citation type="journal article" date="2015" name="Stand. Genomic Sci.">
        <title>Genomic Encyclopedia of Bacterial and Archaeal Type Strains, Phase III: the genomes of soil and plant-associated and newly described type strains.</title>
        <authorList>
            <person name="Whitman W.B."/>
            <person name="Woyke T."/>
            <person name="Klenk H.P."/>
            <person name="Zhou Y."/>
            <person name="Lilburn T.G."/>
            <person name="Beck B.J."/>
            <person name="De Vos P."/>
            <person name="Vandamme P."/>
            <person name="Eisen J.A."/>
            <person name="Garrity G."/>
            <person name="Hugenholtz P."/>
            <person name="Kyrpides N.C."/>
        </authorList>
    </citation>
    <scope>NUCLEOTIDE SEQUENCE [LARGE SCALE GENOMIC DNA]</scope>
    <source>
        <strain evidence="2 3">VKM Ac-2540</strain>
    </source>
</reference>
<comment type="caution">
    <text evidence="2">The sequence shown here is derived from an EMBL/GenBank/DDBJ whole genome shotgun (WGS) entry which is preliminary data.</text>
</comment>
<sequence>MDSEAASDGVVSKVAVGSVGEVVARFRGILDGKGVMVFAVIDQAEAAQTVGLKLRDTVLIVFGNPAAGTPVMAAAPLAALDLPLKVVIWDDAGVTRVSYYSPASIAERHGLELATAAGLSAIDVLTDAVTKG</sequence>
<dbReference type="OrthoDB" id="9799367at2"/>
<dbReference type="Pfam" id="PF03625">
    <property type="entry name" value="DUF302"/>
    <property type="match status" value="1"/>
</dbReference>
<gene>
    <name evidence="2" type="ORF">EV645_6335</name>
</gene>
<evidence type="ECO:0000313" key="2">
    <source>
        <dbReference type="EMBL" id="RZU11175.1"/>
    </source>
</evidence>